<keyword evidence="3 5" id="KW-0067">ATP-binding</keyword>
<dbReference type="CDD" id="cd03301">
    <property type="entry name" value="ABC_MalK_N"/>
    <property type="match status" value="1"/>
</dbReference>
<dbReference type="AlphaFoldDB" id="A0A559K779"/>
<dbReference type="GO" id="GO:0008643">
    <property type="term" value="P:carbohydrate transport"/>
    <property type="evidence" value="ECO:0007669"/>
    <property type="project" value="InterPro"/>
</dbReference>
<keyword evidence="6" id="KW-1185">Reference proteome</keyword>
<name>A0A559K779_9BACL</name>
<proteinExistence type="predicted"/>
<evidence type="ECO:0000256" key="2">
    <source>
        <dbReference type="ARBA" id="ARBA00022741"/>
    </source>
</evidence>
<dbReference type="SUPFAM" id="SSF52540">
    <property type="entry name" value="P-loop containing nucleoside triphosphate hydrolases"/>
    <property type="match status" value="1"/>
</dbReference>
<dbReference type="PROSITE" id="PS50893">
    <property type="entry name" value="ABC_TRANSPORTER_2"/>
    <property type="match status" value="1"/>
</dbReference>
<evidence type="ECO:0000313" key="5">
    <source>
        <dbReference type="EMBL" id="TVY07979.1"/>
    </source>
</evidence>
<dbReference type="InterPro" id="IPR040582">
    <property type="entry name" value="OB_MalK-like"/>
</dbReference>
<dbReference type="Proteomes" id="UP000317036">
    <property type="component" value="Unassembled WGS sequence"/>
</dbReference>
<dbReference type="InterPro" id="IPR015855">
    <property type="entry name" value="ABC_transpr_MalK-like"/>
</dbReference>
<dbReference type="InterPro" id="IPR047641">
    <property type="entry name" value="ABC_transpr_MalK/UgpC-like"/>
</dbReference>
<comment type="caution">
    <text evidence="5">The sequence shown here is derived from an EMBL/GenBank/DDBJ whole genome shotgun (WGS) entry which is preliminary data.</text>
</comment>
<dbReference type="FunFam" id="3.40.50.300:FF:000042">
    <property type="entry name" value="Maltose/maltodextrin ABC transporter, ATP-binding protein"/>
    <property type="match status" value="1"/>
</dbReference>
<evidence type="ECO:0000256" key="1">
    <source>
        <dbReference type="ARBA" id="ARBA00022448"/>
    </source>
</evidence>
<dbReference type="EMBL" id="VNJI01000029">
    <property type="protein sequence ID" value="TVY07979.1"/>
    <property type="molecule type" value="Genomic_DNA"/>
</dbReference>
<dbReference type="InterPro" id="IPR012340">
    <property type="entry name" value="NA-bd_OB-fold"/>
</dbReference>
<feature type="domain" description="ABC transporter" evidence="4">
    <location>
        <begin position="4"/>
        <end position="236"/>
    </location>
</feature>
<accession>A0A559K779</accession>
<gene>
    <name evidence="5" type="ORF">FPZ49_21255</name>
</gene>
<dbReference type="PANTHER" id="PTHR43875">
    <property type="entry name" value="MALTODEXTRIN IMPORT ATP-BINDING PROTEIN MSMX"/>
    <property type="match status" value="1"/>
</dbReference>
<dbReference type="GO" id="GO:0140359">
    <property type="term" value="F:ABC-type transporter activity"/>
    <property type="evidence" value="ECO:0007669"/>
    <property type="project" value="InterPro"/>
</dbReference>
<dbReference type="PROSITE" id="PS00211">
    <property type="entry name" value="ABC_TRANSPORTER_1"/>
    <property type="match status" value="1"/>
</dbReference>
<dbReference type="SUPFAM" id="SSF50331">
    <property type="entry name" value="MOP-like"/>
    <property type="match status" value="1"/>
</dbReference>
<evidence type="ECO:0000256" key="3">
    <source>
        <dbReference type="ARBA" id="ARBA00022840"/>
    </source>
</evidence>
<organism evidence="5 6">
    <name type="scientific">Paenibacillus cremeus</name>
    <dbReference type="NCBI Taxonomy" id="2163881"/>
    <lineage>
        <taxon>Bacteria</taxon>
        <taxon>Bacillati</taxon>
        <taxon>Bacillota</taxon>
        <taxon>Bacilli</taxon>
        <taxon>Bacillales</taxon>
        <taxon>Paenibacillaceae</taxon>
        <taxon>Paenibacillus</taxon>
    </lineage>
</organism>
<sequence length="367" mass="41010">MSYLVLKDLEKRYTKDGNLIVNKMNLLIEKGEFIVFLGPSGCGKTTTIRMISGLEDVSGGDILIEGESILGKKPKDRGVSMIFQSYAVWPHMTVFENIAYPLKLQGIPKAEIKARVHAAAEASDITALLDRYPAQMSGGQRQRVAVARAIVIKPKLFLMDEPLSNLDAKLRVSMRTELKNIHTRENSTSIFVTHDQSEAMSLADRIVVMNKGIIEQIGTPMEVYQDSATKFVASFIGTPPTNFFEVRIEKRADALYAISTGFEYKVPDKLVHALLPYRNKKVDLGIRPEFIGVSLEQTSSSDHLCESVVQFVEPQGTHAILITDIGGVETKIMTIDHMEIKPNTKVTLFVKNDNVMFFDIETTQRIK</sequence>
<dbReference type="InterPro" id="IPR003439">
    <property type="entry name" value="ABC_transporter-like_ATP-bd"/>
</dbReference>
<keyword evidence="1" id="KW-0813">Transport</keyword>
<dbReference type="Pfam" id="PF17912">
    <property type="entry name" value="OB_MalK"/>
    <property type="match status" value="1"/>
</dbReference>
<dbReference type="InterPro" id="IPR008995">
    <property type="entry name" value="Mo/tungstate-bd_C_term_dom"/>
</dbReference>
<dbReference type="InterPro" id="IPR027417">
    <property type="entry name" value="P-loop_NTPase"/>
</dbReference>
<dbReference type="OrthoDB" id="9790614at2"/>
<dbReference type="InterPro" id="IPR017871">
    <property type="entry name" value="ABC_transporter-like_CS"/>
</dbReference>
<dbReference type="Gene3D" id="2.40.50.100">
    <property type="match status" value="1"/>
</dbReference>
<keyword evidence="2" id="KW-0547">Nucleotide-binding</keyword>
<dbReference type="GO" id="GO:0005524">
    <property type="term" value="F:ATP binding"/>
    <property type="evidence" value="ECO:0007669"/>
    <property type="project" value="UniProtKB-KW"/>
</dbReference>
<dbReference type="RefSeq" id="WP_144850663.1">
    <property type="nucleotide sequence ID" value="NZ_VNJI01000029.1"/>
</dbReference>
<dbReference type="GO" id="GO:0016887">
    <property type="term" value="F:ATP hydrolysis activity"/>
    <property type="evidence" value="ECO:0007669"/>
    <property type="project" value="InterPro"/>
</dbReference>
<reference evidence="5 6" key="1">
    <citation type="submission" date="2019-07" db="EMBL/GenBank/DDBJ databases">
        <authorList>
            <person name="Kim J."/>
        </authorList>
    </citation>
    <scope>NUCLEOTIDE SEQUENCE [LARGE SCALE GENOMIC DNA]</scope>
    <source>
        <strain evidence="5 6">JC52</strain>
    </source>
</reference>
<protein>
    <submittedName>
        <fullName evidence="5">ABC transporter ATP-binding protein</fullName>
    </submittedName>
</protein>
<dbReference type="Gene3D" id="3.40.50.300">
    <property type="entry name" value="P-loop containing nucleotide triphosphate hydrolases"/>
    <property type="match status" value="1"/>
</dbReference>
<dbReference type="SMART" id="SM00382">
    <property type="entry name" value="AAA"/>
    <property type="match status" value="1"/>
</dbReference>
<evidence type="ECO:0000313" key="6">
    <source>
        <dbReference type="Proteomes" id="UP000317036"/>
    </source>
</evidence>
<evidence type="ECO:0000259" key="4">
    <source>
        <dbReference type="PROSITE" id="PS50893"/>
    </source>
</evidence>
<dbReference type="PANTHER" id="PTHR43875:SF1">
    <property type="entry name" value="OSMOPROTECTIVE COMPOUNDS UPTAKE ATP-BINDING PROTEIN GGTA"/>
    <property type="match status" value="1"/>
</dbReference>
<dbReference type="InterPro" id="IPR003593">
    <property type="entry name" value="AAA+_ATPase"/>
</dbReference>
<dbReference type="GO" id="GO:0055052">
    <property type="term" value="C:ATP-binding cassette (ABC) transporter complex, substrate-binding subunit-containing"/>
    <property type="evidence" value="ECO:0007669"/>
    <property type="project" value="TreeGrafter"/>
</dbReference>
<dbReference type="Gene3D" id="2.40.50.140">
    <property type="entry name" value="Nucleic acid-binding proteins"/>
    <property type="match status" value="1"/>
</dbReference>
<dbReference type="Pfam" id="PF00005">
    <property type="entry name" value="ABC_tran"/>
    <property type="match status" value="1"/>
</dbReference>